<feature type="domain" description="SET" evidence="3">
    <location>
        <begin position="487"/>
        <end position="654"/>
    </location>
</feature>
<dbReference type="Proteomes" id="UP001153069">
    <property type="component" value="Unassembled WGS sequence"/>
</dbReference>
<dbReference type="InterPro" id="IPR029063">
    <property type="entry name" value="SAM-dependent_MTases_sf"/>
</dbReference>
<feature type="transmembrane region" description="Helical" evidence="2">
    <location>
        <begin position="20"/>
        <end position="44"/>
    </location>
</feature>
<dbReference type="Gene3D" id="2.170.270.10">
    <property type="entry name" value="SET domain"/>
    <property type="match status" value="1"/>
</dbReference>
<evidence type="ECO:0000256" key="2">
    <source>
        <dbReference type="SAM" id="Phobius"/>
    </source>
</evidence>
<organism evidence="4 5">
    <name type="scientific">Seminavis robusta</name>
    <dbReference type="NCBI Taxonomy" id="568900"/>
    <lineage>
        <taxon>Eukaryota</taxon>
        <taxon>Sar</taxon>
        <taxon>Stramenopiles</taxon>
        <taxon>Ochrophyta</taxon>
        <taxon>Bacillariophyta</taxon>
        <taxon>Bacillariophyceae</taxon>
        <taxon>Bacillariophycidae</taxon>
        <taxon>Naviculales</taxon>
        <taxon>Naviculaceae</taxon>
        <taxon>Seminavis</taxon>
    </lineage>
</organism>
<gene>
    <name evidence="4" type="ORF">SEMRO_268_G103630.1</name>
</gene>
<reference evidence="4" key="1">
    <citation type="submission" date="2020-06" db="EMBL/GenBank/DDBJ databases">
        <authorList>
            <consortium name="Plant Systems Biology data submission"/>
        </authorList>
    </citation>
    <scope>NUCLEOTIDE SEQUENCE</scope>
    <source>
        <strain evidence="4">D6</strain>
    </source>
</reference>
<evidence type="ECO:0000259" key="3">
    <source>
        <dbReference type="PROSITE" id="PS50280"/>
    </source>
</evidence>
<dbReference type="Gene3D" id="3.40.50.150">
    <property type="entry name" value="Vaccinia Virus protein VP39"/>
    <property type="match status" value="1"/>
</dbReference>
<comment type="caution">
    <text evidence="4">The sequence shown here is derived from an EMBL/GenBank/DDBJ whole genome shotgun (WGS) entry which is preliminary data.</text>
</comment>
<dbReference type="SUPFAM" id="SSF82199">
    <property type="entry name" value="SET domain"/>
    <property type="match status" value="1"/>
</dbReference>
<proteinExistence type="predicted"/>
<name>A0A9N8H9U1_9STRA</name>
<keyword evidence="2" id="KW-1133">Transmembrane helix</keyword>
<feature type="region of interest" description="Disordered" evidence="1">
    <location>
        <begin position="120"/>
        <end position="139"/>
    </location>
</feature>
<sequence length="725" mass="80686">MTQPISATNENNKETRTMTLYHMPVSLAFLLVSAAVGMGVSFLVGSTARTYLLHTHQQQQLLAIPPRQTQEEAPNFVRSLPPPVLGTSPVLPASTRYSSKRFKTEGTASESFLVRSTSSSADVTSRATKRDKQDETKRQRFSVDLAGRALNQLQDRLSTESSVVQLLKEIMKTSHSTILSYHCDQVSPRHMTCVGIATQGHIIIHTAPQQVSIDANGVSLDHASVETILGQPMIPTSELVVKKQTTADAKTERKELRVASALVHPAMLASSSKETETAVLVGGSVASLKQLLQHSTLKHLILLEMDQSWNVEGKDYPRVEIRNEKAADWFARAENRTVDMIFVETTPGTVEIAADMERVLKKDDSALVLKMSIQTAQNRAVKSQWLEALAAKDRFGFIKEYDEGEANFLMAFSDDHEMLGRWFASEAMVRLSIREKLLPPFDYVDATDIMSYHNPSRLAADAFCDNNPEDDACEGLLDPERALVPISSFEVKLSTVENAGRGIFVKHDIQEGSYVFIDTCVQNVYITDATIRVVDEFVDHAENMTIPLKTWNILMGYADGYGFTAEDFGYRAYDVDPGIASFVNHGCNGTANVGDAEYQYLTELSYTGFNITADQERYKIYNPAMDRSRRTVSCAGSLAMRDMEQGEEVFNNYMTFEAWDDVDEYAESLRAECAGQAIGQISEYEMSAKQPRQLLPVHASEERLQLLDSNLTESCRLCGVMQDIS</sequence>
<dbReference type="AlphaFoldDB" id="A0A9N8H9U1"/>
<keyword evidence="5" id="KW-1185">Reference proteome</keyword>
<dbReference type="InterPro" id="IPR046341">
    <property type="entry name" value="SET_dom_sf"/>
</dbReference>
<dbReference type="InterPro" id="IPR001214">
    <property type="entry name" value="SET_dom"/>
</dbReference>
<keyword evidence="2" id="KW-0472">Membrane</keyword>
<protein>
    <recommendedName>
        <fullName evidence="3">SET domain-containing protein</fullName>
    </recommendedName>
</protein>
<dbReference type="EMBL" id="CAICTM010000267">
    <property type="protein sequence ID" value="CAB9506471.1"/>
    <property type="molecule type" value="Genomic_DNA"/>
</dbReference>
<feature type="compositionally biased region" description="Basic and acidic residues" evidence="1">
    <location>
        <begin position="128"/>
        <end position="138"/>
    </location>
</feature>
<accession>A0A9N8H9U1</accession>
<dbReference type="Gene3D" id="3.60.90.10">
    <property type="entry name" value="S-adenosylmethionine decarboxylase"/>
    <property type="match status" value="1"/>
</dbReference>
<evidence type="ECO:0000313" key="4">
    <source>
        <dbReference type="EMBL" id="CAB9506471.1"/>
    </source>
</evidence>
<keyword evidence="2" id="KW-0812">Transmembrane</keyword>
<dbReference type="PROSITE" id="PS50280">
    <property type="entry name" value="SET"/>
    <property type="match status" value="1"/>
</dbReference>
<evidence type="ECO:0000313" key="5">
    <source>
        <dbReference type="Proteomes" id="UP001153069"/>
    </source>
</evidence>
<evidence type="ECO:0000256" key="1">
    <source>
        <dbReference type="SAM" id="MobiDB-lite"/>
    </source>
</evidence>